<dbReference type="PANTHER" id="PTHR47163:SF2">
    <property type="entry name" value="SI:DKEY-17M8.2"/>
    <property type="match status" value="1"/>
</dbReference>
<dbReference type="Pfam" id="PF12760">
    <property type="entry name" value="Zn_ribbon_IS1595"/>
    <property type="match status" value="1"/>
</dbReference>
<dbReference type="NCBIfam" id="NF033547">
    <property type="entry name" value="transpos_IS1595"/>
    <property type="match status" value="1"/>
</dbReference>
<sequence>MYNKHHEQQYCGVKPNYGEMSWLIFQEDFQSEDDCYAWLLKTRWPEGFICPKCGSKDYWSISAQQQLYKCKSCRNRVSLTSGTIFHKTRTPLLKWFMLIFRMATSKTGVSINEMARELEINDYKTVWTMAHKIRKAMADRDNQYKLAGLVEMDESFFGPSFSGKRGRGAEKKELVIVAVSIWRDKAGKERPGFAHAFVVEKADAETIENILKRLDVSAEERKPLIDVIRSDGWRSYQTVTKKLGIVHHRAVLIDPKDSMKLLPWTHKIIANAKSVFAGPHRGVSKKHLQSYLSEVCYRFNRRFWNKEVFHRLLFACATTTTITRDELMSKKRVS</sequence>
<dbReference type="PANTHER" id="PTHR47163">
    <property type="entry name" value="DDE_TNP_IS1595 DOMAIN-CONTAINING PROTEIN"/>
    <property type="match status" value="1"/>
</dbReference>
<gene>
    <name evidence="3" type="ORF">N47_F15990</name>
    <name evidence="2" type="ORF">N47_L13650</name>
</gene>
<dbReference type="InterPro" id="IPR024445">
    <property type="entry name" value="Tnp_ISXO2-like"/>
</dbReference>
<feature type="domain" description="ISXO2-like transposase" evidence="1">
    <location>
        <begin position="145"/>
        <end position="300"/>
    </location>
</feature>
<evidence type="ECO:0000313" key="2">
    <source>
        <dbReference type="EMBL" id="CBX28767.1"/>
    </source>
</evidence>
<dbReference type="Pfam" id="PF12762">
    <property type="entry name" value="DDE_Tnp_IS1595"/>
    <property type="match status" value="1"/>
</dbReference>
<proteinExistence type="predicted"/>
<evidence type="ECO:0000313" key="3">
    <source>
        <dbReference type="EMBL" id="CBX29904.1"/>
    </source>
</evidence>
<dbReference type="SMART" id="SM01126">
    <property type="entry name" value="DDE_Tnp_IS1595"/>
    <property type="match status" value="1"/>
</dbReference>
<organism evidence="2">
    <name type="scientific">uncultured Desulfobacterium sp</name>
    <dbReference type="NCBI Taxonomy" id="201089"/>
    <lineage>
        <taxon>Bacteria</taxon>
        <taxon>Pseudomonadati</taxon>
        <taxon>Thermodesulfobacteriota</taxon>
        <taxon>Desulfobacteria</taxon>
        <taxon>Desulfobacterales</taxon>
        <taxon>Desulfobacteriaceae</taxon>
        <taxon>Desulfobacterium</taxon>
        <taxon>environmental samples</taxon>
    </lineage>
</organism>
<evidence type="ECO:0000259" key="1">
    <source>
        <dbReference type="SMART" id="SM01126"/>
    </source>
</evidence>
<dbReference type="AlphaFoldDB" id="E1YDX3"/>
<dbReference type="InterPro" id="IPR024442">
    <property type="entry name" value="Transposase_Zn_ribbon"/>
</dbReference>
<accession>E1YDX3</accession>
<dbReference type="EMBL" id="FR695869">
    <property type="protein sequence ID" value="CBX28767.1"/>
    <property type="molecule type" value="Genomic_DNA"/>
</dbReference>
<dbReference type="EMBL" id="FR695873">
    <property type="protein sequence ID" value="CBX29904.1"/>
    <property type="molecule type" value="Genomic_DNA"/>
</dbReference>
<dbReference type="InterPro" id="IPR053164">
    <property type="entry name" value="IS1016-like_transposase"/>
</dbReference>
<name>E1YDX3_9BACT</name>
<reference evidence="2" key="1">
    <citation type="journal article" date="2011" name="Environ. Microbiol.">
        <title>Genomic insights into the metabolic potential of the polycyclic aromatic hydrocarbon degrading sulfate-reducing Deltaproteobacterium N47.</title>
        <authorList>
            <person name="Bergmann F."/>
            <person name="Selesi D."/>
            <person name="Weinmaier T."/>
            <person name="Tischler P."/>
            <person name="Rattei T."/>
            <person name="Meckenstock R.U."/>
        </authorList>
    </citation>
    <scope>NUCLEOTIDE SEQUENCE</scope>
</reference>
<protein>
    <recommendedName>
        <fullName evidence="1">ISXO2-like transposase domain-containing protein</fullName>
    </recommendedName>
</protein>